<dbReference type="Gene3D" id="3.40.50.2300">
    <property type="match status" value="2"/>
</dbReference>
<dbReference type="InterPro" id="IPR000843">
    <property type="entry name" value="HTH_LacI"/>
</dbReference>
<dbReference type="Gene3D" id="1.10.260.40">
    <property type="entry name" value="lambda repressor-like DNA-binding domains"/>
    <property type="match status" value="1"/>
</dbReference>
<dbReference type="Proteomes" id="UP000282084">
    <property type="component" value="Unassembled WGS sequence"/>
</dbReference>
<dbReference type="PROSITE" id="PS50932">
    <property type="entry name" value="HTH_LACI_2"/>
    <property type="match status" value="1"/>
</dbReference>
<proteinExistence type="predicted"/>
<dbReference type="PANTHER" id="PTHR30146">
    <property type="entry name" value="LACI-RELATED TRANSCRIPTIONAL REPRESSOR"/>
    <property type="match status" value="1"/>
</dbReference>
<dbReference type="PANTHER" id="PTHR30146:SF109">
    <property type="entry name" value="HTH-TYPE TRANSCRIPTIONAL REGULATOR GALS"/>
    <property type="match status" value="1"/>
</dbReference>
<keyword evidence="6" id="KW-1185">Reference proteome</keyword>
<dbReference type="GO" id="GO:0000976">
    <property type="term" value="F:transcription cis-regulatory region binding"/>
    <property type="evidence" value="ECO:0007669"/>
    <property type="project" value="TreeGrafter"/>
</dbReference>
<keyword evidence="2" id="KW-0238">DNA-binding</keyword>
<organism evidence="5 6">
    <name type="scientific">Saccharothrix australiensis</name>
    <dbReference type="NCBI Taxonomy" id="2072"/>
    <lineage>
        <taxon>Bacteria</taxon>
        <taxon>Bacillati</taxon>
        <taxon>Actinomycetota</taxon>
        <taxon>Actinomycetes</taxon>
        <taxon>Pseudonocardiales</taxon>
        <taxon>Pseudonocardiaceae</taxon>
        <taxon>Saccharothrix</taxon>
    </lineage>
</organism>
<evidence type="ECO:0000256" key="2">
    <source>
        <dbReference type="ARBA" id="ARBA00023125"/>
    </source>
</evidence>
<reference evidence="5 6" key="1">
    <citation type="submission" date="2018-10" db="EMBL/GenBank/DDBJ databases">
        <title>Sequencing the genomes of 1000 actinobacteria strains.</title>
        <authorList>
            <person name="Klenk H.-P."/>
        </authorList>
    </citation>
    <scope>NUCLEOTIDE SEQUENCE [LARGE SCALE GENOMIC DNA]</scope>
    <source>
        <strain evidence="5 6">DSM 43800</strain>
    </source>
</reference>
<gene>
    <name evidence="5" type="ORF">C8E97_2394</name>
</gene>
<dbReference type="EMBL" id="RBXO01000001">
    <property type="protein sequence ID" value="RKT53812.1"/>
    <property type="molecule type" value="Genomic_DNA"/>
</dbReference>
<protein>
    <submittedName>
        <fullName evidence="5">LacI family transcriptional regulator</fullName>
    </submittedName>
</protein>
<evidence type="ECO:0000259" key="4">
    <source>
        <dbReference type="PROSITE" id="PS50932"/>
    </source>
</evidence>
<dbReference type="AlphaFoldDB" id="A0A495VWR0"/>
<evidence type="ECO:0000313" key="5">
    <source>
        <dbReference type="EMBL" id="RKT53812.1"/>
    </source>
</evidence>
<keyword evidence="1" id="KW-0805">Transcription regulation</keyword>
<accession>A0A495VWR0</accession>
<keyword evidence="3" id="KW-0804">Transcription</keyword>
<dbReference type="SUPFAM" id="SSF47413">
    <property type="entry name" value="lambda repressor-like DNA-binding domains"/>
    <property type="match status" value="1"/>
</dbReference>
<dbReference type="InterPro" id="IPR028082">
    <property type="entry name" value="Peripla_BP_I"/>
</dbReference>
<sequence length="333" mass="34999">MTRDDVARLAGTSTAVVSYVVNGGPRPVATATRARVLQAIRELGYRPNAVARALSTRRTDLLGLVVPDATNPFFARLAHAVEQVAAAAGHLVLVGNSSFDPATEERYLLAFAQLSPAALILVDSPGSPRLRDLVADLGCRVVLLHRQLPRLGLPSVIADDYRGGWLAAEHLMAHRAGTIRCLSGSDRQSPVLDRERGFAAALRAAGRPVAAPIRCGYPRGEAMAAARRLLGGPDRPEALFVTTEEQAFGVLAAAPLAGVRVPEDLAVIAMDGLPDGEFTSPPLSTVALDIGQLARHAVTTALRPDDARSGVTVVRARTVPRASCGCVAADERG</sequence>
<dbReference type="InterPro" id="IPR046335">
    <property type="entry name" value="LacI/GalR-like_sensor"/>
</dbReference>
<dbReference type="GO" id="GO:0003700">
    <property type="term" value="F:DNA-binding transcription factor activity"/>
    <property type="evidence" value="ECO:0007669"/>
    <property type="project" value="TreeGrafter"/>
</dbReference>
<comment type="caution">
    <text evidence="5">The sequence shown here is derived from an EMBL/GenBank/DDBJ whole genome shotgun (WGS) entry which is preliminary data.</text>
</comment>
<feature type="domain" description="HTH lacI-type" evidence="4">
    <location>
        <begin position="1"/>
        <end position="56"/>
    </location>
</feature>
<dbReference type="InterPro" id="IPR010982">
    <property type="entry name" value="Lambda_DNA-bd_dom_sf"/>
</dbReference>
<evidence type="ECO:0000256" key="1">
    <source>
        <dbReference type="ARBA" id="ARBA00023015"/>
    </source>
</evidence>
<dbReference type="SUPFAM" id="SSF53822">
    <property type="entry name" value="Periplasmic binding protein-like I"/>
    <property type="match status" value="1"/>
</dbReference>
<dbReference type="Pfam" id="PF13377">
    <property type="entry name" value="Peripla_BP_3"/>
    <property type="match status" value="1"/>
</dbReference>
<dbReference type="CDD" id="cd06267">
    <property type="entry name" value="PBP1_LacI_sugar_binding-like"/>
    <property type="match status" value="1"/>
</dbReference>
<evidence type="ECO:0000256" key="3">
    <source>
        <dbReference type="ARBA" id="ARBA00023163"/>
    </source>
</evidence>
<dbReference type="Pfam" id="PF00356">
    <property type="entry name" value="LacI"/>
    <property type="match status" value="1"/>
</dbReference>
<evidence type="ECO:0000313" key="6">
    <source>
        <dbReference type="Proteomes" id="UP000282084"/>
    </source>
</evidence>
<dbReference type="CDD" id="cd01392">
    <property type="entry name" value="HTH_LacI"/>
    <property type="match status" value="1"/>
</dbReference>
<dbReference type="SMART" id="SM00354">
    <property type="entry name" value="HTH_LACI"/>
    <property type="match status" value="1"/>
</dbReference>
<name>A0A495VWR0_9PSEU</name>